<evidence type="ECO:0000313" key="5">
    <source>
        <dbReference type="Proteomes" id="UP000230136"/>
    </source>
</evidence>
<protein>
    <recommendedName>
        <fullName evidence="3">tRNA/rRNA methyltransferase SpoU type domain-containing protein</fullName>
    </recommendedName>
</protein>
<comment type="caution">
    <text evidence="4">The sequence shown here is derived from an EMBL/GenBank/DDBJ whole genome shotgun (WGS) entry which is preliminary data.</text>
</comment>
<dbReference type="AlphaFoldDB" id="A0A2M8DR86"/>
<feature type="domain" description="tRNA/rRNA methyltransferase SpoU type" evidence="3">
    <location>
        <begin position="83"/>
        <end position="217"/>
    </location>
</feature>
<dbReference type="SUPFAM" id="SSF75217">
    <property type="entry name" value="alpha/beta knot"/>
    <property type="match status" value="1"/>
</dbReference>
<evidence type="ECO:0000256" key="1">
    <source>
        <dbReference type="ARBA" id="ARBA00022603"/>
    </source>
</evidence>
<dbReference type="GO" id="GO:0008173">
    <property type="term" value="F:RNA methyltransferase activity"/>
    <property type="evidence" value="ECO:0007669"/>
    <property type="project" value="InterPro"/>
</dbReference>
<dbReference type="InterPro" id="IPR029064">
    <property type="entry name" value="Ribosomal_eL30-like_sf"/>
</dbReference>
<dbReference type="InterPro" id="IPR051259">
    <property type="entry name" value="rRNA_Methyltransferase"/>
</dbReference>
<dbReference type="Gene3D" id="3.40.1280.10">
    <property type="match status" value="1"/>
</dbReference>
<dbReference type="InterPro" id="IPR029026">
    <property type="entry name" value="tRNA_m1G_MTases_N"/>
</dbReference>
<dbReference type="PANTHER" id="PTHR43191:SF2">
    <property type="entry name" value="RRNA METHYLTRANSFERASE 3, MITOCHONDRIAL"/>
    <property type="match status" value="1"/>
</dbReference>
<accession>A0A2M8DR86</accession>
<name>A0A2M8DR86_9BACT</name>
<evidence type="ECO:0000256" key="2">
    <source>
        <dbReference type="ARBA" id="ARBA00022679"/>
    </source>
</evidence>
<organism evidence="4 5">
    <name type="scientific">Candidatus Komeilibacteria bacterium CG_4_9_14_0_8_um_filter_36_9</name>
    <dbReference type="NCBI Taxonomy" id="1974473"/>
    <lineage>
        <taxon>Bacteria</taxon>
        <taxon>Candidatus Komeiliibacteriota</taxon>
    </lineage>
</organism>
<dbReference type="GO" id="GO:0032259">
    <property type="term" value="P:methylation"/>
    <property type="evidence" value="ECO:0007669"/>
    <property type="project" value="UniProtKB-KW"/>
</dbReference>
<dbReference type="CDD" id="cd18095">
    <property type="entry name" value="SpoU-like_rRNA-MTase"/>
    <property type="match status" value="1"/>
</dbReference>
<dbReference type="EMBL" id="PFSY01000112">
    <property type="protein sequence ID" value="PJC01871.1"/>
    <property type="molecule type" value="Genomic_DNA"/>
</dbReference>
<sequence>MLSKAQEKLIKSLHNNKGRQKSGLCLVEGQKVIDLAGDLVQLEFTNKDSDSFAGLVTTETPQEIAATALIPKWKVDDISSKEIIVLLDNVQDPGNVGSILRLCLGFNASLVLVESVDVTSSKVIRSSVGSMFQVPWLAVDRTAVETFVKDMNREVYRLEKKDQAEKFDISIKKPLILIAGSEGQGITLPIKGQSVYIDHDQVLESLNVGHALAIALHGLK</sequence>
<keyword evidence="1" id="KW-0489">Methyltransferase</keyword>
<dbReference type="GO" id="GO:0006396">
    <property type="term" value="P:RNA processing"/>
    <property type="evidence" value="ECO:0007669"/>
    <property type="project" value="InterPro"/>
</dbReference>
<dbReference type="Gene3D" id="3.30.1330.30">
    <property type="match status" value="1"/>
</dbReference>
<dbReference type="PANTHER" id="PTHR43191">
    <property type="entry name" value="RRNA METHYLTRANSFERASE 3"/>
    <property type="match status" value="1"/>
</dbReference>
<reference evidence="5" key="1">
    <citation type="submission" date="2017-09" db="EMBL/GenBank/DDBJ databases">
        <title>Depth-based differentiation of microbial function through sediment-hosted aquifers and enrichment of novel symbionts in the deep terrestrial subsurface.</title>
        <authorList>
            <person name="Probst A.J."/>
            <person name="Ladd B."/>
            <person name="Jarett J.K."/>
            <person name="Geller-Mcgrath D.E."/>
            <person name="Sieber C.M.K."/>
            <person name="Emerson J.B."/>
            <person name="Anantharaman K."/>
            <person name="Thomas B.C."/>
            <person name="Malmstrom R."/>
            <person name="Stieglmeier M."/>
            <person name="Klingl A."/>
            <person name="Woyke T."/>
            <person name="Ryan C.M."/>
            <person name="Banfield J.F."/>
        </authorList>
    </citation>
    <scope>NUCLEOTIDE SEQUENCE [LARGE SCALE GENOMIC DNA]</scope>
</reference>
<evidence type="ECO:0000259" key="3">
    <source>
        <dbReference type="Pfam" id="PF00588"/>
    </source>
</evidence>
<dbReference type="InterPro" id="IPR029028">
    <property type="entry name" value="Alpha/beta_knot_MTases"/>
</dbReference>
<dbReference type="InterPro" id="IPR001537">
    <property type="entry name" value="SpoU_MeTrfase"/>
</dbReference>
<proteinExistence type="predicted"/>
<dbReference type="Proteomes" id="UP000230136">
    <property type="component" value="Unassembled WGS sequence"/>
</dbReference>
<evidence type="ECO:0000313" key="4">
    <source>
        <dbReference type="EMBL" id="PJC01871.1"/>
    </source>
</evidence>
<keyword evidence="2" id="KW-0808">Transferase</keyword>
<dbReference type="GO" id="GO:0003723">
    <property type="term" value="F:RNA binding"/>
    <property type="evidence" value="ECO:0007669"/>
    <property type="project" value="InterPro"/>
</dbReference>
<dbReference type="Pfam" id="PF00588">
    <property type="entry name" value="SpoU_methylase"/>
    <property type="match status" value="1"/>
</dbReference>
<gene>
    <name evidence="4" type="ORF">CO073_02455</name>
</gene>